<name>A0ABN7XEP4_GIGMA</name>
<dbReference type="Proteomes" id="UP000789901">
    <property type="component" value="Unassembled WGS sequence"/>
</dbReference>
<sequence>RKTEDGKIGPNAKPELDWTSFTIKIAKKHEKELKIIYLDTNTREKNTKEVFGWIIKKQIKSLNIGSPQESNCSGVYGETFEF</sequence>
<protein>
    <submittedName>
        <fullName evidence="1">30717_t:CDS:1</fullName>
    </submittedName>
</protein>
<proteinExistence type="predicted"/>
<evidence type="ECO:0000313" key="2">
    <source>
        <dbReference type="Proteomes" id="UP000789901"/>
    </source>
</evidence>
<dbReference type="InterPro" id="IPR024755">
    <property type="entry name" value="cpYpsA"/>
</dbReference>
<comment type="caution">
    <text evidence="1">The sequence shown here is derived from an EMBL/GenBank/DDBJ whole genome shotgun (WGS) entry which is preliminary data.</text>
</comment>
<organism evidence="1 2">
    <name type="scientific">Gigaspora margarita</name>
    <dbReference type="NCBI Taxonomy" id="4874"/>
    <lineage>
        <taxon>Eukaryota</taxon>
        <taxon>Fungi</taxon>
        <taxon>Fungi incertae sedis</taxon>
        <taxon>Mucoromycota</taxon>
        <taxon>Glomeromycotina</taxon>
        <taxon>Glomeromycetes</taxon>
        <taxon>Diversisporales</taxon>
        <taxon>Gigasporaceae</taxon>
        <taxon>Gigaspora</taxon>
    </lineage>
</organism>
<feature type="non-terminal residue" evidence="1">
    <location>
        <position position="82"/>
    </location>
</feature>
<feature type="non-terminal residue" evidence="1">
    <location>
        <position position="1"/>
    </location>
</feature>
<gene>
    <name evidence="1" type="ORF">GMARGA_LOCUS41916</name>
</gene>
<evidence type="ECO:0000313" key="1">
    <source>
        <dbReference type="EMBL" id="CAG8853095.1"/>
    </source>
</evidence>
<dbReference type="EMBL" id="CAJVQB010119886">
    <property type="protein sequence ID" value="CAG8853095.1"/>
    <property type="molecule type" value="Genomic_DNA"/>
</dbReference>
<reference evidence="1 2" key="1">
    <citation type="submission" date="2021-06" db="EMBL/GenBank/DDBJ databases">
        <authorList>
            <person name="Kallberg Y."/>
            <person name="Tangrot J."/>
            <person name="Rosling A."/>
        </authorList>
    </citation>
    <scope>NUCLEOTIDE SEQUENCE [LARGE SCALE GENOMIC DNA]</scope>
    <source>
        <strain evidence="1 2">120-4 pot B 10/14</strain>
    </source>
</reference>
<dbReference type="Pfam" id="PF12694">
    <property type="entry name" value="cpYpsA"/>
    <property type="match status" value="1"/>
</dbReference>
<keyword evidence="2" id="KW-1185">Reference proteome</keyword>
<dbReference type="Gene3D" id="3.40.50.450">
    <property type="match status" value="1"/>
</dbReference>
<accession>A0ABN7XEP4</accession>